<name>A0A5C2RUF4_9APHY</name>
<reference evidence="1" key="1">
    <citation type="journal article" date="2018" name="Genome Biol. Evol.">
        <title>Genomics and development of Lentinus tigrinus, a white-rot wood-decaying mushroom with dimorphic fruiting bodies.</title>
        <authorList>
            <person name="Wu B."/>
            <person name="Xu Z."/>
            <person name="Knudson A."/>
            <person name="Carlson A."/>
            <person name="Chen N."/>
            <person name="Kovaka S."/>
            <person name="LaButti K."/>
            <person name="Lipzen A."/>
            <person name="Pennachio C."/>
            <person name="Riley R."/>
            <person name="Schakwitz W."/>
            <person name="Umezawa K."/>
            <person name="Ohm R.A."/>
            <person name="Grigoriev I.V."/>
            <person name="Nagy L.G."/>
            <person name="Gibbons J."/>
            <person name="Hibbett D."/>
        </authorList>
    </citation>
    <scope>NUCLEOTIDE SEQUENCE [LARGE SCALE GENOMIC DNA]</scope>
    <source>
        <strain evidence="1">ALCF2SS1-6</strain>
    </source>
</reference>
<dbReference type="EMBL" id="ML122296">
    <property type="protein sequence ID" value="RPD55303.1"/>
    <property type="molecule type" value="Genomic_DNA"/>
</dbReference>
<organism evidence="1 2">
    <name type="scientific">Lentinus tigrinus ALCF2SS1-6</name>
    <dbReference type="NCBI Taxonomy" id="1328759"/>
    <lineage>
        <taxon>Eukaryota</taxon>
        <taxon>Fungi</taxon>
        <taxon>Dikarya</taxon>
        <taxon>Basidiomycota</taxon>
        <taxon>Agaricomycotina</taxon>
        <taxon>Agaricomycetes</taxon>
        <taxon>Polyporales</taxon>
        <taxon>Polyporaceae</taxon>
        <taxon>Lentinus</taxon>
    </lineage>
</organism>
<evidence type="ECO:0000313" key="1">
    <source>
        <dbReference type="EMBL" id="RPD55303.1"/>
    </source>
</evidence>
<dbReference type="Proteomes" id="UP000313359">
    <property type="component" value="Unassembled WGS sequence"/>
</dbReference>
<keyword evidence="2" id="KW-1185">Reference proteome</keyword>
<protein>
    <submittedName>
        <fullName evidence="1">Uncharacterized protein</fullName>
    </submittedName>
</protein>
<gene>
    <name evidence="1" type="ORF">L227DRAFT_579727</name>
</gene>
<accession>A0A5C2RUF4</accession>
<proteinExistence type="predicted"/>
<dbReference type="AlphaFoldDB" id="A0A5C2RUF4"/>
<sequence length="298" mass="32252">MLLQGGSALRLPQTDDAILEANLGDVLLFLHDAAHPQKTVVASAYTHNVYYTLFTDAGGSHTQIMKGAVDAVAEACAEDASHLATLSTARKHRLWNLSPSNLTRPLTRGAMTLFRRSSQTPHVGNEKNPCSDAVCGNSTTSPDCASVFAEQSLLVKDEDAGKEEKEKGLENWSLTNDVAREQEVLLVAYGKGAPPYVKDCLRIEKHSITLSMPDARYELSIDDTNTPAMFSVDTTSGKPSKVVWSRASGTKMIGGELQTVFPAALIFYPEARRCLDTVIIGLVAWQQKMLSVNADAAL</sequence>
<dbReference type="OrthoDB" id="2736447at2759"/>
<evidence type="ECO:0000313" key="2">
    <source>
        <dbReference type="Proteomes" id="UP000313359"/>
    </source>
</evidence>